<evidence type="ECO:0000256" key="2">
    <source>
        <dbReference type="ARBA" id="ARBA00006557"/>
    </source>
</evidence>
<comment type="similarity">
    <text evidence="2">Belongs to the FAM20 family.</text>
</comment>
<evidence type="ECO:0000256" key="5">
    <source>
        <dbReference type="ARBA" id="ARBA00023180"/>
    </source>
</evidence>
<evidence type="ECO:0000256" key="1">
    <source>
        <dbReference type="ARBA" id="ARBA00004555"/>
    </source>
</evidence>
<comment type="subcellular location">
    <subcellularLocation>
        <location evidence="1">Golgi apparatus</location>
    </subcellularLocation>
</comment>
<dbReference type="InterPro" id="IPR009581">
    <property type="entry name" value="FAM20_C"/>
</dbReference>
<keyword evidence="4" id="KW-1015">Disulfide bond</keyword>
<keyword evidence="5" id="KW-0325">Glycoprotein</keyword>
<name>A0A7R9VVZ0_9STRA</name>
<dbReference type="GO" id="GO:0016773">
    <property type="term" value="F:phosphotransferase activity, alcohol group as acceptor"/>
    <property type="evidence" value="ECO:0007669"/>
    <property type="project" value="TreeGrafter"/>
</dbReference>
<dbReference type="EMBL" id="HBED01015994">
    <property type="protein sequence ID" value="CAD8306549.1"/>
    <property type="molecule type" value="Transcribed_RNA"/>
</dbReference>
<protein>
    <recommendedName>
        <fullName evidence="6">FAM20 C-terminal domain-containing protein</fullName>
    </recommendedName>
</protein>
<proteinExistence type="inferred from homology"/>
<dbReference type="Gene3D" id="3.90.550.50">
    <property type="match status" value="1"/>
</dbReference>
<dbReference type="AlphaFoldDB" id="A0A7R9VVZ0"/>
<gene>
    <name evidence="7" type="ORF">TDUB1175_LOCUS7952</name>
</gene>
<evidence type="ECO:0000259" key="6">
    <source>
        <dbReference type="Pfam" id="PF06702"/>
    </source>
</evidence>
<organism evidence="7">
    <name type="scientific">Pseudictyota dubia</name>
    <dbReference type="NCBI Taxonomy" id="2749911"/>
    <lineage>
        <taxon>Eukaryota</taxon>
        <taxon>Sar</taxon>
        <taxon>Stramenopiles</taxon>
        <taxon>Ochrophyta</taxon>
        <taxon>Bacillariophyta</taxon>
        <taxon>Mediophyceae</taxon>
        <taxon>Biddulphiophycidae</taxon>
        <taxon>Eupodiscales</taxon>
        <taxon>Odontellaceae</taxon>
        <taxon>Pseudictyota</taxon>
    </lineage>
</organism>
<dbReference type="Pfam" id="PF06702">
    <property type="entry name" value="Fam20C"/>
    <property type="match status" value="1"/>
</dbReference>
<dbReference type="GO" id="GO:0005794">
    <property type="term" value="C:Golgi apparatus"/>
    <property type="evidence" value="ECO:0007669"/>
    <property type="project" value="UniProtKB-SubCell"/>
</dbReference>
<dbReference type="PANTHER" id="PTHR12450:SF14">
    <property type="entry name" value="GLYCOSAMINOGLYCAN XYLOSYLKINASE"/>
    <property type="match status" value="1"/>
</dbReference>
<keyword evidence="3" id="KW-0333">Golgi apparatus</keyword>
<dbReference type="PANTHER" id="PTHR12450">
    <property type="entry name" value="DENTIN MATRIX PROTEIN 4 PROTEIN FAM20"/>
    <property type="match status" value="1"/>
</dbReference>
<evidence type="ECO:0000256" key="4">
    <source>
        <dbReference type="ARBA" id="ARBA00023157"/>
    </source>
</evidence>
<evidence type="ECO:0000313" key="7">
    <source>
        <dbReference type="EMBL" id="CAD8306549.1"/>
    </source>
</evidence>
<reference evidence="7" key="1">
    <citation type="submission" date="2021-01" db="EMBL/GenBank/DDBJ databases">
        <authorList>
            <person name="Corre E."/>
            <person name="Pelletier E."/>
            <person name="Niang G."/>
            <person name="Scheremetjew M."/>
            <person name="Finn R."/>
            <person name="Kale V."/>
            <person name="Holt S."/>
            <person name="Cochrane G."/>
            <person name="Meng A."/>
            <person name="Brown T."/>
            <person name="Cohen L."/>
        </authorList>
    </citation>
    <scope>NUCLEOTIDE SEQUENCE</scope>
    <source>
        <strain evidence="7">CCMP147</strain>
    </source>
</reference>
<feature type="domain" description="FAM20 C-terminal" evidence="6">
    <location>
        <begin position="556"/>
        <end position="733"/>
    </location>
</feature>
<dbReference type="InterPro" id="IPR024869">
    <property type="entry name" value="FAM20"/>
</dbReference>
<evidence type="ECO:0000256" key="3">
    <source>
        <dbReference type="ARBA" id="ARBA00023034"/>
    </source>
</evidence>
<accession>A0A7R9VVZ0</accession>
<sequence>MGYSEALSEINNCRDRYLEFNKDWAVGARHFSENHFASTESREMPDDFLVRDHPGWLCAQRRFAQGLLKAAMYHLPSTSPKDGNDDKNENATTYFDARVSVLEKLPDYLIMVDDDTYFNPQMFLELYGDTNPNDPKMYSGCLFETNPAKSITWEFPYGGFGTIVSKGALERLVRPIYCDGEEAELERKILHTNGTISTIMKLTTSLTYNGDDEYRWFQENACTLLTDDEIGLKKYYKTGTSLGELFSLYSSQVESMCLHGDWIMGYLAKFLVEYRPPEKSDTSKAERFFPLNTWPTQCGNHSLAPRCDPQEHMFCHNQNELAQLRNMYTVREKLPQQYKRGDAEELTTVLHDTVINWRDGEEQVLASRSTPTLTRKIKPTGDILQFQQLALPTHDTTLPHHIEWVEQLRDDTVLHQHSVGTPSVSPESAWLNANKWYTQDTRSLLPPRFENDDLAVVMDKLRTGKIVKASAGEGGSQLKLLLEFEGGQRAIFKPARYGFWDQHSAEVAAFHLSRMLNMTRAPIVVGRRINVMRELINVADPDFLDTFVVDDPSNPSTYCFRGLCEYCSTSEPVCPSNMGEVEGAVIMMLPTTNILVASENLDNVTEGTSQVLESSTGTSGEWKTFSMSWRKAFHFRREKHAKLSKQVFTHVSRHLDIVETSILDFLILNYDRWQFEYIDNGEDGDGAILMLDQGKGFVPGGARDQDYFKPLRPLMYKCMVRKSTYTHLRWIEKKWGIPGRPEGSGGNITSPMLNPLSSALRRLTSVDIARPPHVRSHNVLRDEDYDGLDQRFRIVMDEIRECINKKGRRKVLLADDAIKW</sequence>